<keyword evidence="4 6" id="KW-0472">Membrane</keyword>
<dbReference type="AlphaFoldDB" id="A0A1T4WN34"/>
<gene>
    <name evidence="8" type="ORF">SAMN02745704_01192</name>
</gene>
<evidence type="ECO:0000256" key="1">
    <source>
        <dbReference type="ARBA" id="ARBA00022475"/>
    </source>
</evidence>
<accession>A0A1T4WN34</accession>
<keyword evidence="1" id="KW-1003">Cell membrane</keyword>
<evidence type="ECO:0000256" key="3">
    <source>
        <dbReference type="ARBA" id="ARBA00022989"/>
    </source>
</evidence>
<dbReference type="STRING" id="1121449.SAMN02745704_01192"/>
<dbReference type="OrthoDB" id="5465169at2"/>
<dbReference type="Pfam" id="PF06305">
    <property type="entry name" value="LapA_dom"/>
    <property type="match status" value="1"/>
</dbReference>
<evidence type="ECO:0000313" key="9">
    <source>
        <dbReference type="Proteomes" id="UP000190027"/>
    </source>
</evidence>
<proteinExistence type="predicted"/>
<keyword evidence="2 6" id="KW-0812">Transmembrane</keyword>
<evidence type="ECO:0000256" key="4">
    <source>
        <dbReference type="ARBA" id="ARBA00023136"/>
    </source>
</evidence>
<dbReference type="EMBL" id="FUYC01000003">
    <property type="protein sequence ID" value="SKA78753.1"/>
    <property type="molecule type" value="Genomic_DNA"/>
</dbReference>
<dbReference type="Proteomes" id="UP000190027">
    <property type="component" value="Unassembled WGS sequence"/>
</dbReference>
<feature type="region of interest" description="Disordered" evidence="5">
    <location>
        <begin position="104"/>
        <end position="125"/>
    </location>
</feature>
<protein>
    <recommendedName>
        <fullName evidence="7">Lipopolysaccharide assembly protein A domain-containing protein</fullName>
    </recommendedName>
</protein>
<dbReference type="GO" id="GO:0005886">
    <property type="term" value="C:plasma membrane"/>
    <property type="evidence" value="ECO:0007669"/>
    <property type="project" value="InterPro"/>
</dbReference>
<feature type="transmembrane region" description="Helical" evidence="6">
    <location>
        <begin position="49"/>
        <end position="70"/>
    </location>
</feature>
<evidence type="ECO:0000256" key="2">
    <source>
        <dbReference type="ARBA" id="ARBA00022692"/>
    </source>
</evidence>
<dbReference type="InterPro" id="IPR010445">
    <property type="entry name" value="LapA_dom"/>
</dbReference>
<reference evidence="8 9" key="1">
    <citation type="submission" date="2017-02" db="EMBL/GenBank/DDBJ databases">
        <authorList>
            <person name="Peterson S.W."/>
        </authorList>
    </citation>
    <scope>NUCLEOTIDE SEQUENCE [LARGE SCALE GENOMIC DNA]</scope>
    <source>
        <strain evidence="8 9">DSM 16080</strain>
    </source>
</reference>
<evidence type="ECO:0000259" key="7">
    <source>
        <dbReference type="Pfam" id="PF06305"/>
    </source>
</evidence>
<evidence type="ECO:0000256" key="6">
    <source>
        <dbReference type="SAM" id="Phobius"/>
    </source>
</evidence>
<name>A0A1T4WN34_9BACT</name>
<evidence type="ECO:0000313" key="8">
    <source>
        <dbReference type="EMBL" id="SKA78753.1"/>
    </source>
</evidence>
<feature type="domain" description="Lipopolysaccharide assembly protein A" evidence="7">
    <location>
        <begin position="42"/>
        <end position="94"/>
    </location>
</feature>
<keyword evidence="3 6" id="KW-1133">Transmembrane helix</keyword>
<evidence type="ECO:0000256" key="5">
    <source>
        <dbReference type="SAM" id="MobiDB-lite"/>
    </source>
</evidence>
<dbReference type="RefSeq" id="WP_078716753.1">
    <property type="nucleotide sequence ID" value="NZ_FUYC01000003.1"/>
</dbReference>
<keyword evidence="9" id="KW-1185">Reference proteome</keyword>
<organism evidence="8 9">
    <name type="scientific">Paucidesulfovibrio gracilis DSM 16080</name>
    <dbReference type="NCBI Taxonomy" id="1121449"/>
    <lineage>
        <taxon>Bacteria</taxon>
        <taxon>Pseudomonadati</taxon>
        <taxon>Thermodesulfobacteriota</taxon>
        <taxon>Desulfovibrionia</taxon>
        <taxon>Desulfovibrionales</taxon>
        <taxon>Desulfovibrionaceae</taxon>
        <taxon>Paucidesulfovibrio</taxon>
    </lineage>
</organism>
<sequence>MRYVKLAILALCVAAGVLFFMQNDAQFTALLNIKLDLYAVKFVGMGIPLYAVVISAFLLGVLLGLLYFVAEKIGSSRQLRACNKKMRSLEQELNSLRNLPLNDTGYSNGFDGEGNASAAESEEGK</sequence>